<proteinExistence type="predicted"/>
<organism evidence="1 2">
    <name type="scientific">Catharanthus roseus</name>
    <name type="common">Madagascar periwinkle</name>
    <name type="synonym">Vinca rosea</name>
    <dbReference type="NCBI Taxonomy" id="4058"/>
    <lineage>
        <taxon>Eukaryota</taxon>
        <taxon>Viridiplantae</taxon>
        <taxon>Streptophyta</taxon>
        <taxon>Embryophyta</taxon>
        <taxon>Tracheophyta</taxon>
        <taxon>Spermatophyta</taxon>
        <taxon>Magnoliopsida</taxon>
        <taxon>eudicotyledons</taxon>
        <taxon>Gunneridae</taxon>
        <taxon>Pentapetalae</taxon>
        <taxon>asterids</taxon>
        <taxon>lamiids</taxon>
        <taxon>Gentianales</taxon>
        <taxon>Apocynaceae</taxon>
        <taxon>Rauvolfioideae</taxon>
        <taxon>Vinceae</taxon>
        <taxon>Catharanthinae</taxon>
        <taxon>Catharanthus</taxon>
    </lineage>
</organism>
<protein>
    <submittedName>
        <fullName evidence="1">Uncharacterized protein</fullName>
    </submittedName>
</protein>
<accession>A0ACC0BGH4</accession>
<gene>
    <name evidence="1" type="ORF">M9H77_12104</name>
</gene>
<keyword evidence="2" id="KW-1185">Reference proteome</keyword>
<reference evidence="2" key="1">
    <citation type="journal article" date="2023" name="Nat. Plants">
        <title>Single-cell RNA sequencing provides a high-resolution roadmap for understanding the multicellular compartmentation of specialized metabolism.</title>
        <authorList>
            <person name="Sun S."/>
            <person name="Shen X."/>
            <person name="Li Y."/>
            <person name="Li Y."/>
            <person name="Wang S."/>
            <person name="Li R."/>
            <person name="Zhang H."/>
            <person name="Shen G."/>
            <person name="Guo B."/>
            <person name="Wei J."/>
            <person name="Xu J."/>
            <person name="St-Pierre B."/>
            <person name="Chen S."/>
            <person name="Sun C."/>
        </authorList>
    </citation>
    <scope>NUCLEOTIDE SEQUENCE [LARGE SCALE GENOMIC DNA]</scope>
</reference>
<evidence type="ECO:0000313" key="2">
    <source>
        <dbReference type="Proteomes" id="UP001060085"/>
    </source>
</evidence>
<name>A0ACC0BGH4_CATRO</name>
<dbReference type="EMBL" id="CM044703">
    <property type="protein sequence ID" value="KAI5671740.1"/>
    <property type="molecule type" value="Genomic_DNA"/>
</dbReference>
<sequence length="334" mass="38735">MHAIKIQVKVKVMKRKTCASWEWIMSLIDDNCDVDPSSMLIEIYDKCKNNSKLIFLKKEKECSNNDFQKLVLENKNLCEKVSSLEKCLIDYEFLKKKVNDEKKILKNFLVHKDLLMIKMALDTTILMLHQSKHILLKLLHPSPILFVLIVESFKMLKTKNANVGREGHGEAGGSSRGGKKGKGKQVARSESPYWINSSKYKLLLTMKIGHRRKGKSLRDIESIYQTREFYANLQRDRAQSAGNVVTSRIPEDGIRFYTKNKKCFDPNLYSEKMFEDLFTKGIVLKRTQLNDRLDDINGNLHIRLDELDEKIVDIHNRVIILERGGKDNDEDEDD</sequence>
<evidence type="ECO:0000313" key="1">
    <source>
        <dbReference type="EMBL" id="KAI5671740.1"/>
    </source>
</evidence>
<comment type="caution">
    <text evidence="1">The sequence shown here is derived from an EMBL/GenBank/DDBJ whole genome shotgun (WGS) entry which is preliminary data.</text>
</comment>
<dbReference type="Proteomes" id="UP001060085">
    <property type="component" value="Linkage Group LG03"/>
</dbReference>